<evidence type="ECO:0000313" key="8">
    <source>
        <dbReference type="EMBL" id="GGH35339.1"/>
    </source>
</evidence>
<keyword evidence="3 6" id="KW-0812">Transmembrane</keyword>
<gene>
    <name evidence="8" type="ORF">GCM10007423_26890</name>
</gene>
<dbReference type="InterPro" id="IPR050250">
    <property type="entry name" value="Macrolide_Exporter_MacB"/>
</dbReference>
<comment type="caution">
    <text evidence="8">The sequence shown here is derived from an EMBL/GenBank/DDBJ whole genome shotgun (WGS) entry which is preliminary data.</text>
</comment>
<comment type="subcellular location">
    <subcellularLocation>
        <location evidence="1">Cell membrane</location>
        <topology evidence="1">Multi-pass membrane protein</topology>
    </subcellularLocation>
</comment>
<name>A0ABQ1YSU0_9BACT</name>
<evidence type="ECO:0000256" key="3">
    <source>
        <dbReference type="ARBA" id="ARBA00022692"/>
    </source>
</evidence>
<evidence type="ECO:0000256" key="6">
    <source>
        <dbReference type="SAM" id="Phobius"/>
    </source>
</evidence>
<dbReference type="Pfam" id="PF02687">
    <property type="entry name" value="FtsX"/>
    <property type="match status" value="1"/>
</dbReference>
<proteinExistence type="predicted"/>
<evidence type="ECO:0000256" key="5">
    <source>
        <dbReference type="ARBA" id="ARBA00023136"/>
    </source>
</evidence>
<evidence type="ECO:0000256" key="4">
    <source>
        <dbReference type="ARBA" id="ARBA00022989"/>
    </source>
</evidence>
<dbReference type="Proteomes" id="UP000600214">
    <property type="component" value="Unassembled WGS sequence"/>
</dbReference>
<evidence type="ECO:0000256" key="1">
    <source>
        <dbReference type="ARBA" id="ARBA00004651"/>
    </source>
</evidence>
<dbReference type="PANTHER" id="PTHR30572:SF18">
    <property type="entry name" value="ABC-TYPE MACROLIDE FAMILY EXPORT SYSTEM PERMEASE COMPONENT 2"/>
    <property type="match status" value="1"/>
</dbReference>
<dbReference type="InterPro" id="IPR003838">
    <property type="entry name" value="ABC3_permease_C"/>
</dbReference>
<feature type="transmembrane region" description="Helical" evidence="6">
    <location>
        <begin position="289"/>
        <end position="308"/>
    </location>
</feature>
<keyword evidence="9" id="KW-1185">Reference proteome</keyword>
<evidence type="ECO:0000256" key="2">
    <source>
        <dbReference type="ARBA" id="ARBA00022475"/>
    </source>
</evidence>
<dbReference type="PANTHER" id="PTHR30572">
    <property type="entry name" value="MEMBRANE COMPONENT OF TRANSPORTER-RELATED"/>
    <property type="match status" value="1"/>
</dbReference>
<dbReference type="EMBL" id="BMIA01000002">
    <property type="protein sequence ID" value="GGH35339.1"/>
    <property type="molecule type" value="Genomic_DNA"/>
</dbReference>
<feature type="transmembrane region" description="Helical" evidence="6">
    <location>
        <begin position="323"/>
        <end position="343"/>
    </location>
</feature>
<evidence type="ECO:0000259" key="7">
    <source>
        <dbReference type="Pfam" id="PF02687"/>
    </source>
</evidence>
<sequence length="360" mass="40621">MAAQSQYMLNKDLGFKKDAIIHFYTDWHDYDIDKKEVLLSKLRQFPEIERVSIGSTPARNGYTTNRLSYFDGKKEIKLDVHKRSVDDNYISLFGLKLVAGRNITNSDTAKEFIINETYAKTLGFKKPEDAVGKLLTYSGEKGELLLPIVGVIADFHLQSLHTSIQPLYLLSEKKYERAVNVKIRSSGKSATEFKAVLAKIEKTYKEVYPTSSQDFSPSFFDDTLAKFYEKEARQAQILNTSTGIAILISCMGLFGLSAFVTQQRTKEIGIRKVLGSTIYQIVGLLSKDFLRLVVLSFVIASPIAYWLMKKWLEDFAYRVDISIWIFVVAGVASIVIAILTVSYQSIRAALLNPAKSLKVE</sequence>
<keyword evidence="4 6" id="KW-1133">Transmembrane helix</keyword>
<keyword evidence="5 6" id="KW-0472">Membrane</keyword>
<feature type="domain" description="ABC3 transporter permease C-terminal" evidence="7">
    <location>
        <begin position="243"/>
        <end position="352"/>
    </location>
</feature>
<evidence type="ECO:0000313" key="9">
    <source>
        <dbReference type="Proteomes" id="UP000600214"/>
    </source>
</evidence>
<organism evidence="8 9">
    <name type="scientific">Dyadobacter endophyticus</name>
    <dbReference type="NCBI Taxonomy" id="1749036"/>
    <lineage>
        <taxon>Bacteria</taxon>
        <taxon>Pseudomonadati</taxon>
        <taxon>Bacteroidota</taxon>
        <taxon>Cytophagia</taxon>
        <taxon>Cytophagales</taxon>
        <taxon>Spirosomataceae</taxon>
        <taxon>Dyadobacter</taxon>
    </lineage>
</organism>
<reference evidence="9" key="1">
    <citation type="journal article" date="2019" name="Int. J. Syst. Evol. Microbiol.">
        <title>The Global Catalogue of Microorganisms (GCM) 10K type strain sequencing project: providing services to taxonomists for standard genome sequencing and annotation.</title>
        <authorList>
            <consortium name="The Broad Institute Genomics Platform"/>
            <consortium name="The Broad Institute Genome Sequencing Center for Infectious Disease"/>
            <person name="Wu L."/>
            <person name="Ma J."/>
        </authorList>
    </citation>
    <scope>NUCLEOTIDE SEQUENCE [LARGE SCALE GENOMIC DNA]</scope>
    <source>
        <strain evidence="9">CGMCC 1.15288</strain>
    </source>
</reference>
<keyword evidence="2" id="KW-1003">Cell membrane</keyword>
<protein>
    <recommendedName>
        <fullName evidence="7">ABC3 transporter permease C-terminal domain-containing protein</fullName>
    </recommendedName>
</protein>
<feature type="transmembrane region" description="Helical" evidence="6">
    <location>
        <begin position="243"/>
        <end position="261"/>
    </location>
</feature>
<accession>A0ABQ1YSU0</accession>